<dbReference type="Pfam" id="PF03061">
    <property type="entry name" value="4HBT"/>
    <property type="match status" value="1"/>
</dbReference>
<protein>
    <submittedName>
        <fullName evidence="3">Hydroxyphenylacetyl-CoA thioesterase PaaI</fullName>
        <ecNumber evidence="3">3.1.2.-</ecNumber>
    </submittedName>
</protein>
<evidence type="ECO:0000313" key="4">
    <source>
        <dbReference type="Proteomes" id="UP000748108"/>
    </source>
</evidence>
<dbReference type="InterPro" id="IPR011973">
    <property type="entry name" value="PaaD"/>
</dbReference>
<dbReference type="GO" id="GO:0016289">
    <property type="term" value="F:acyl-CoA hydrolase activity"/>
    <property type="evidence" value="ECO:0007669"/>
    <property type="project" value="UniProtKB-ARBA"/>
</dbReference>
<dbReference type="EMBL" id="JAHHQF010000045">
    <property type="protein sequence ID" value="MBT9281893.1"/>
    <property type="molecule type" value="Genomic_DNA"/>
</dbReference>
<name>A0A947CWG6_HYDSH</name>
<dbReference type="Gene3D" id="3.10.129.10">
    <property type="entry name" value="Hotdog Thioesterase"/>
    <property type="match status" value="1"/>
</dbReference>
<dbReference type="InterPro" id="IPR003736">
    <property type="entry name" value="PAAI_dom"/>
</dbReference>
<dbReference type="NCBIfam" id="TIGR02286">
    <property type="entry name" value="PaaD"/>
    <property type="match status" value="1"/>
</dbReference>
<proteinExistence type="predicted"/>
<evidence type="ECO:0000313" key="3">
    <source>
        <dbReference type="EMBL" id="MBT9281893.1"/>
    </source>
</evidence>
<dbReference type="CDD" id="cd03443">
    <property type="entry name" value="PaaI_thioesterase"/>
    <property type="match status" value="1"/>
</dbReference>
<dbReference type="NCBIfam" id="TIGR00369">
    <property type="entry name" value="unchar_dom_1"/>
    <property type="match status" value="1"/>
</dbReference>
<dbReference type="PANTHER" id="PTHR42856:SF1">
    <property type="entry name" value="ACYL-COENZYME A THIOESTERASE PAAI"/>
    <property type="match status" value="1"/>
</dbReference>
<gene>
    <name evidence="3" type="primary">paaI</name>
    <name evidence="3" type="ORF">KM312_04445</name>
</gene>
<keyword evidence="1 3" id="KW-0378">Hydrolase</keyword>
<dbReference type="InterPro" id="IPR052723">
    <property type="entry name" value="Acyl-CoA_thioesterase_PaaI"/>
</dbReference>
<feature type="domain" description="Thioesterase" evidence="2">
    <location>
        <begin position="30"/>
        <end position="103"/>
    </location>
</feature>
<dbReference type="EC" id="3.1.2.-" evidence="3"/>
<organism evidence="3 4">
    <name type="scientific">Hydrogenibacillus schlegelii</name>
    <name type="common">Bacillus schlegelii</name>
    <dbReference type="NCBI Taxonomy" id="1484"/>
    <lineage>
        <taxon>Bacteria</taxon>
        <taxon>Bacillati</taxon>
        <taxon>Bacillota</taxon>
        <taxon>Bacilli</taxon>
        <taxon>Bacillales</taxon>
        <taxon>Bacillales Family X. Incertae Sedis</taxon>
        <taxon>Hydrogenibacillus</taxon>
    </lineage>
</organism>
<dbReference type="InterPro" id="IPR006683">
    <property type="entry name" value="Thioestr_dom"/>
</dbReference>
<sequence>MQHLGMRLVDATLGAATVEMTVTDDMLNFHGTANGGAVFALADVAFAVASNSHGVPAVGVQMTISYMAPAGAGDRLVATAMEERRTRRLAWYRIEVRRDETLLALAHGLVYRMEADLPKEVRPDAATKPREKGGSR</sequence>
<evidence type="ECO:0000259" key="2">
    <source>
        <dbReference type="Pfam" id="PF03061"/>
    </source>
</evidence>
<dbReference type="SUPFAM" id="SSF54637">
    <property type="entry name" value="Thioesterase/thiol ester dehydrase-isomerase"/>
    <property type="match status" value="1"/>
</dbReference>
<dbReference type="InterPro" id="IPR029069">
    <property type="entry name" value="HotDog_dom_sf"/>
</dbReference>
<dbReference type="Proteomes" id="UP000748108">
    <property type="component" value="Unassembled WGS sequence"/>
</dbReference>
<dbReference type="OrthoDB" id="286702at2"/>
<comment type="caution">
    <text evidence="3">The sequence shown here is derived from an EMBL/GenBank/DDBJ whole genome shotgun (WGS) entry which is preliminary data.</text>
</comment>
<dbReference type="PANTHER" id="PTHR42856">
    <property type="entry name" value="ACYL-COENZYME A THIOESTERASE PAAI"/>
    <property type="match status" value="1"/>
</dbReference>
<dbReference type="AlphaFoldDB" id="A0A947CWG6"/>
<reference evidence="3" key="1">
    <citation type="journal article" date="2021" name="Microbiology">
        <title>Metagenomic Analysis of the Microbial Community in the Underground Coal Fire Area (Kemerovo Region, Russia) Revealed Predominance of Thermophilic Members of the Phyla Deinococcus-thermus, Aquificae, and Firmicutes.</title>
        <authorList>
            <person name="Kadnikov V."/>
            <person name="Mardanov A.V."/>
            <person name="Beletsky A.V."/>
            <person name="Karnachuk O.V."/>
            <person name="Ravin N.V."/>
        </authorList>
    </citation>
    <scope>NUCLEOTIDE SEQUENCE</scope>
    <source>
        <strain evidence="3">RBS10-49</strain>
    </source>
</reference>
<accession>A0A947CWG6</accession>
<evidence type="ECO:0000256" key="1">
    <source>
        <dbReference type="ARBA" id="ARBA00022801"/>
    </source>
</evidence>